<comment type="subcellular location">
    <subcellularLocation>
        <location evidence="2">Cytoplasm</location>
    </subcellularLocation>
    <subcellularLocation>
        <location evidence="1">Nucleus</location>
    </subcellularLocation>
</comment>
<keyword evidence="4" id="KW-0963">Cytoplasm</keyword>
<keyword evidence="6" id="KW-0539">Nucleus</keyword>
<evidence type="ECO:0000256" key="5">
    <source>
        <dbReference type="ARBA" id="ARBA00022737"/>
    </source>
</evidence>
<dbReference type="AlphaFoldDB" id="A0A8I6TI90"/>
<organism evidence="8 9">
    <name type="scientific">Cimex lectularius</name>
    <name type="common">Bed bug</name>
    <name type="synonym">Acanthia lectularia</name>
    <dbReference type="NCBI Taxonomy" id="79782"/>
    <lineage>
        <taxon>Eukaryota</taxon>
        <taxon>Metazoa</taxon>
        <taxon>Ecdysozoa</taxon>
        <taxon>Arthropoda</taxon>
        <taxon>Hexapoda</taxon>
        <taxon>Insecta</taxon>
        <taxon>Pterygota</taxon>
        <taxon>Neoptera</taxon>
        <taxon>Paraneoptera</taxon>
        <taxon>Hemiptera</taxon>
        <taxon>Heteroptera</taxon>
        <taxon>Panheteroptera</taxon>
        <taxon>Cimicomorpha</taxon>
        <taxon>Cimicidae</taxon>
        <taxon>Cimex</taxon>
    </lineage>
</organism>
<evidence type="ECO:0000256" key="6">
    <source>
        <dbReference type="ARBA" id="ARBA00023242"/>
    </source>
</evidence>
<dbReference type="InterPro" id="IPR038739">
    <property type="entry name" value="ARMC8/Vid28"/>
</dbReference>
<dbReference type="PANTHER" id="PTHR15651:SF7">
    <property type="entry name" value="ARMADILLO REPEAT-CONTAINING PROTEIN 8"/>
    <property type="match status" value="1"/>
</dbReference>
<evidence type="ECO:0000256" key="2">
    <source>
        <dbReference type="ARBA" id="ARBA00004496"/>
    </source>
</evidence>
<feature type="repeat" description="ARM" evidence="7">
    <location>
        <begin position="54"/>
        <end position="89"/>
    </location>
</feature>
<evidence type="ECO:0000256" key="7">
    <source>
        <dbReference type="PROSITE-ProRule" id="PRU00259"/>
    </source>
</evidence>
<evidence type="ECO:0000313" key="8">
    <source>
        <dbReference type="EnsemblMetazoa" id="XP_024080439.1"/>
    </source>
</evidence>
<dbReference type="FunFam" id="1.25.10.10:FF:000070">
    <property type="entry name" value="armadillo repeat-containing protein 8 isoform X1"/>
    <property type="match status" value="1"/>
</dbReference>
<dbReference type="GeneID" id="106668759"/>
<dbReference type="SMART" id="SM00185">
    <property type="entry name" value="ARM"/>
    <property type="match status" value="9"/>
</dbReference>
<dbReference type="RefSeq" id="XP_014253291.1">
    <property type="nucleotide sequence ID" value="XM_014397805.2"/>
</dbReference>
<dbReference type="OrthoDB" id="5559898at2759"/>
<dbReference type="InterPro" id="IPR000225">
    <property type="entry name" value="Armadillo"/>
</dbReference>
<dbReference type="InterPro" id="IPR011989">
    <property type="entry name" value="ARM-like"/>
</dbReference>
<evidence type="ECO:0000256" key="1">
    <source>
        <dbReference type="ARBA" id="ARBA00004123"/>
    </source>
</evidence>
<dbReference type="OMA" id="KGTDQHV"/>
<dbReference type="RefSeq" id="XP_014253292.1">
    <property type="nucleotide sequence ID" value="XM_014397806.2"/>
</dbReference>
<dbReference type="KEGG" id="clec:106668759"/>
<dbReference type="EnsemblMetazoa" id="XM_014397805.2">
    <property type="protein sequence ID" value="XP_014253291.1"/>
    <property type="gene ID" value="LOC106668759"/>
</dbReference>
<proteinExistence type="predicted"/>
<dbReference type="Gene3D" id="1.25.10.10">
    <property type="entry name" value="Leucine-rich Repeat Variant"/>
    <property type="match status" value="2"/>
</dbReference>
<dbReference type="RefSeq" id="XP_024080439.1">
    <property type="nucleotide sequence ID" value="XM_024224671.1"/>
</dbReference>
<name>A0A8I6TI90_CIMLE</name>
<evidence type="ECO:0000256" key="4">
    <source>
        <dbReference type="ARBA" id="ARBA00022490"/>
    </source>
</evidence>
<sequence length="666" mass="73559">MVSMAQPFMDVESCRSYIDELYSPDPQKCLDAIICLKNSVIGSNRQKGSVIAQGVVTKLMQLLQEPGLPSEIRIQSAVTLGSLAKGTENHVKQLIDFGVTPLLFNCILSSSDPKLKDVCLRCACSIFSHPNAPFELVNSDKHIIAHLLALAMGTVSNQICVTTILGASCKYYEHQILMCEQGTIYTLAALLCSQHYSVIMPTLNCLANLAYENSRVCAIIATASFGGKSIPDFLVGLMARDRPSDMQLSSAKCLTYIHRAGAIAAEDPKILYKTLPCLVVLCKKDRPCEERIVAAETIAYLTEVNTDLQRLASISNQLIPTLASMVQSQAETNNNNNNVHQDPRLINGMKQAAFRAFASLGANDEDIRKRIIETERLMDEVVVSLDDSDDKVRMSAVRCLHSLSRSVQQLRTTFLDHSVWKPLMGLLHGAADEVLSVASSTLCNLLLEFSPAKEPILESGAVELLCHLTHRPDPALRLNGIWALMNMAFQAEQKIKTQILHTLGTEQIFRLLSDPEVNVLMKTLGLLRNLLSTKPHIDHIMSLHGIQIMQAITLILDGNHSVDVKEQALCILGNIGDGDSAKEYIMSNDNVLKKLQEYMSHSNVKLQIAAIFCISNLVWKEESGSAERQAKLKEIGVFRLLQQLIMTPDSMLFDKVKIVMTQFSDA</sequence>
<dbReference type="PROSITE" id="PS50176">
    <property type="entry name" value="ARM_REPEAT"/>
    <property type="match status" value="1"/>
</dbReference>
<dbReference type="GO" id="GO:0043161">
    <property type="term" value="P:proteasome-mediated ubiquitin-dependent protein catabolic process"/>
    <property type="evidence" value="ECO:0007669"/>
    <property type="project" value="TreeGrafter"/>
</dbReference>
<keyword evidence="5" id="KW-0677">Repeat</keyword>
<dbReference type="SUPFAM" id="SSF48371">
    <property type="entry name" value="ARM repeat"/>
    <property type="match status" value="1"/>
</dbReference>
<dbReference type="GO" id="GO:0034657">
    <property type="term" value="C:GID complex"/>
    <property type="evidence" value="ECO:0007669"/>
    <property type="project" value="TreeGrafter"/>
</dbReference>
<dbReference type="Proteomes" id="UP000494040">
    <property type="component" value="Unassembled WGS sequence"/>
</dbReference>
<accession>A0A8I6TI90</accession>
<keyword evidence="9" id="KW-1185">Reference proteome</keyword>
<dbReference type="InterPro" id="IPR016024">
    <property type="entry name" value="ARM-type_fold"/>
</dbReference>
<reference evidence="8" key="1">
    <citation type="submission" date="2022-01" db="UniProtKB">
        <authorList>
            <consortium name="EnsemblMetazoa"/>
        </authorList>
    </citation>
    <scope>IDENTIFICATION</scope>
</reference>
<protein>
    <recommendedName>
        <fullName evidence="3">Armadillo repeat-containing protein 8</fullName>
    </recommendedName>
</protein>
<dbReference type="GO" id="GO:0005634">
    <property type="term" value="C:nucleus"/>
    <property type="evidence" value="ECO:0007669"/>
    <property type="project" value="UniProtKB-SubCell"/>
</dbReference>
<dbReference type="EnsemblMetazoa" id="XM_024224671.1">
    <property type="protein sequence ID" value="XP_024080439.1"/>
    <property type="gene ID" value="LOC106668759"/>
</dbReference>
<dbReference type="EnsemblMetazoa" id="XM_014397806.2">
    <property type="protein sequence ID" value="XP_014253292.1"/>
    <property type="gene ID" value="LOC106668759"/>
</dbReference>
<dbReference type="PANTHER" id="PTHR15651">
    <property type="entry name" value="ARMADILLO REPEAT-CONTAINING PROTEIN 8"/>
    <property type="match status" value="1"/>
</dbReference>
<evidence type="ECO:0000256" key="3">
    <source>
        <dbReference type="ARBA" id="ARBA00013746"/>
    </source>
</evidence>
<dbReference type="FunFam" id="1.25.10.10:FF:000061">
    <property type="entry name" value="armadillo repeat-containing protein 8 isoform X1"/>
    <property type="match status" value="1"/>
</dbReference>
<dbReference type="GO" id="GO:0005737">
    <property type="term" value="C:cytoplasm"/>
    <property type="evidence" value="ECO:0007669"/>
    <property type="project" value="UniProtKB-SubCell"/>
</dbReference>
<evidence type="ECO:0000313" key="9">
    <source>
        <dbReference type="Proteomes" id="UP000494040"/>
    </source>
</evidence>